<dbReference type="PANTHER" id="PTHR48207">
    <property type="entry name" value="SUCCINATE--HYDROXYMETHYLGLUTARATE COA-TRANSFERASE"/>
    <property type="match status" value="1"/>
</dbReference>
<comment type="caution">
    <text evidence="2">The sequence shown here is derived from an EMBL/GenBank/DDBJ whole genome shotgun (WGS) entry which is preliminary data.</text>
</comment>
<sequence length="409" mass="43570">MSDAAPSGPLSGLRILELGHFVAAPFCTRLLADLGADVIKIEPPGGDPVRQWGRQVEGAGAPWWSMHARNKRCITVDLKRERAVGLVLDLVRTCDAVVENFRPGQLARMGLSRAALEAARPGIVVAHISGYGQDGAYRDRAAFGVIGEAIGGLRHLTNHPPGETDLPPVRVGVSIGDSIAGLYAAFGVVAALLARDRPGGDGRGRTLDVALSESVLSMMEGMLPEYGVFGTVRQPTGSRIATAAPSSAYPTRDGGWILIGGNSDPIFERLTSLMGRPDLFADPRFTGNANRVRNVEALDGEIGDWTRRHDARDLDRMLAAADVPATVTYTAAEIAADPQFRARGMVREVEDPAFGRVLQAGIVPHVPDDPGTVRWPGPRLGQHTDAILRDDLGLDEAAIRSLRDEGVVG</sequence>
<dbReference type="Gene3D" id="3.40.50.10540">
    <property type="entry name" value="Crotonobetainyl-coa:carnitine coa-transferase, domain 1"/>
    <property type="match status" value="1"/>
</dbReference>
<dbReference type="InterPro" id="IPR050483">
    <property type="entry name" value="CoA-transferase_III_domain"/>
</dbReference>
<dbReference type="PANTHER" id="PTHR48207:SF3">
    <property type="entry name" value="SUCCINATE--HYDROXYMETHYLGLUTARATE COA-TRANSFERASE"/>
    <property type="match status" value="1"/>
</dbReference>
<dbReference type="AlphaFoldDB" id="A0A437PIC3"/>
<reference evidence="2 3" key="1">
    <citation type="submission" date="2019-01" db="EMBL/GenBank/DDBJ databases">
        <authorList>
            <person name="Chen W.-M."/>
        </authorList>
    </citation>
    <scope>NUCLEOTIDE SEQUENCE [LARGE SCALE GENOMIC DNA]</scope>
    <source>
        <strain evidence="2 3">TER-1</strain>
    </source>
</reference>
<dbReference type="OrthoDB" id="9806585at2"/>
<accession>A0A437PIC3</accession>
<dbReference type="GO" id="GO:0008410">
    <property type="term" value="F:CoA-transferase activity"/>
    <property type="evidence" value="ECO:0007669"/>
    <property type="project" value="TreeGrafter"/>
</dbReference>
<evidence type="ECO:0000313" key="2">
    <source>
        <dbReference type="EMBL" id="RVU21804.1"/>
    </source>
</evidence>
<dbReference type="RefSeq" id="WP_127727047.1">
    <property type="nucleotide sequence ID" value="NZ_SACP01000001.1"/>
</dbReference>
<dbReference type="Gene3D" id="3.30.1540.10">
    <property type="entry name" value="formyl-coa transferase, domain 3"/>
    <property type="match status" value="1"/>
</dbReference>
<dbReference type="EMBL" id="SACP01000001">
    <property type="protein sequence ID" value="RVU21804.1"/>
    <property type="molecule type" value="Genomic_DNA"/>
</dbReference>
<evidence type="ECO:0000256" key="1">
    <source>
        <dbReference type="ARBA" id="ARBA00022679"/>
    </source>
</evidence>
<evidence type="ECO:0000313" key="3">
    <source>
        <dbReference type="Proteomes" id="UP000286997"/>
    </source>
</evidence>
<dbReference type="Proteomes" id="UP000286997">
    <property type="component" value="Unassembled WGS sequence"/>
</dbReference>
<protein>
    <submittedName>
        <fullName evidence="2">CoA transferase</fullName>
    </submittedName>
</protein>
<dbReference type="InterPro" id="IPR023606">
    <property type="entry name" value="CoA-Trfase_III_dom_1_sf"/>
</dbReference>
<keyword evidence="3" id="KW-1185">Reference proteome</keyword>
<dbReference type="InterPro" id="IPR003673">
    <property type="entry name" value="CoA-Trfase_fam_III"/>
</dbReference>
<gene>
    <name evidence="2" type="ORF">EOE48_01795</name>
</gene>
<dbReference type="Pfam" id="PF02515">
    <property type="entry name" value="CoA_transf_3"/>
    <property type="match status" value="1"/>
</dbReference>
<proteinExistence type="predicted"/>
<organism evidence="2 3">
    <name type="scientific">Methylobacterium oryzihabitans</name>
    <dbReference type="NCBI Taxonomy" id="2499852"/>
    <lineage>
        <taxon>Bacteria</taxon>
        <taxon>Pseudomonadati</taxon>
        <taxon>Pseudomonadota</taxon>
        <taxon>Alphaproteobacteria</taxon>
        <taxon>Hyphomicrobiales</taxon>
        <taxon>Methylobacteriaceae</taxon>
        <taxon>Methylobacterium</taxon>
    </lineage>
</organism>
<dbReference type="SUPFAM" id="SSF89796">
    <property type="entry name" value="CoA-transferase family III (CaiB/BaiF)"/>
    <property type="match status" value="1"/>
</dbReference>
<dbReference type="InterPro" id="IPR044855">
    <property type="entry name" value="CoA-Trfase_III_dom3_sf"/>
</dbReference>
<keyword evidence="1 2" id="KW-0808">Transferase</keyword>
<name>A0A437PIC3_9HYPH</name>